<name>A0A4Y2RBH9_ARAVE</name>
<dbReference type="EMBL" id="BGPR01016474">
    <property type="protein sequence ID" value="GBN73152.1"/>
    <property type="molecule type" value="Genomic_DNA"/>
</dbReference>
<proteinExistence type="predicted"/>
<dbReference type="AlphaFoldDB" id="A0A4Y2RBH9"/>
<sequence>MRFSQNITAHHRNLQKMTFNALQKYGIVTQFYHKLCLATGLRDLKVPGSKPESCKSAIYASLVDVESDKVGLTSSRWFGTEVWRGDASSSAFLIV</sequence>
<protein>
    <submittedName>
        <fullName evidence="1">Uncharacterized protein</fullName>
    </submittedName>
</protein>
<gene>
    <name evidence="1" type="ORF">AVEN_64451_1</name>
</gene>
<organism evidence="1 2">
    <name type="scientific">Araneus ventricosus</name>
    <name type="common">Orbweaver spider</name>
    <name type="synonym">Epeira ventricosa</name>
    <dbReference type="NCBI Taxonomy" id="182803"/>
    <lineage>
        <taxon>Eukaryota</taxon>
        <taxon>Metazoa</taxon>
        <taxon>Ecdysozoa</taxon>
        <taxon>Arthropoda</taxon>
        <taxon>Chelicerata</taxon>
        <taxon>Arachnida</taxon>
        <taxon>Araneae</taxon>
        <taxon>Araneomorphae</taxon>
        <taxon>Entelegynae</taxon>
        <taxon>Araneoidea</taxon>
        <taxon>Araneidae</taxon>
        <taxon>Araneus</taxon>
    </lineage>
</organism>
<accession>A0A4Y2RBH9</accession>
<reference evidence="1 2" key="1">
    <citation type="journal article" date="2019" name="Sci. Rep.">
        <title>Orb-weaving spider Araneus ventricosus genome elucidates the spidroin gene catalogue.</title>
        <authorList>
            <person name="Kono N."/>
            <person name="Nakamura H."/>
            <person name="Ohtoshi R."/>
            <person name="Moran D.A.P."/>
            <person name="Shinohara A."/>
            <person name="Yoshida Y."/>
            <person name="Fujiwara M."/>
            <person name="Mori M."/>
            <person name="Tomita M."/>
            <person name="Arakawa K."/>
        </authorList>
    </citation>
    <scope>NUCLEOTIDE SEQUENCE [LARGE SCALE GENOMIC DNA]</scope>
</reference>
<dbReference type="Proteomes" id="UP000499080">
    <property type="component" value="Unassembled WGS sequence"/>
</dbReference>
<evidence type="ECO:0000313" key="1">
    <source>
        <dbReference type="EMBL" id="GBN73152.1"/>
    </source>
</evidence>
<evidence type="ECO:0000313" key="2">
    <source>
        <dbReference type="Proteomes" id="UP000499080"/>
    </source>
</evidence>
<comment type="caution">
    <text evidence="1">The sequence shown here is derived from an EMBL/GenBank/DDBJ whole genome shotgun (WGS) entry which is preliminary data.</text>
</comment>
<keyword evidence="2" id="KW-1185">Reference proteome</keyword>